<accession>A0ABY7NP57</accession>
<keyword evidence="2" id="KW-1185">Reference proteome</keyword>
<protein>
    <submittedName>
        <fullName evidence="1">Right-handed parallel beta-helix repeat-containing protein</fullName>
    </submittedName>
</protein>
<dbReference type="Proteomes" id="UP001210865">
    <property type="component" value="Chromosome"/>
</dbReference>
<dbReference type="Gene3D" id="2.160.20.10">
    <property type="entry name" value="Single-stranded right-handed beta-helix, Pectin lyase-like"/>
    <property type="match status" value="1"/>
</dbReference>
<dbReference type="InterPro" id="IPR011050">
    <property type="entry name" value="Pectin_lyase_fold/virulence"/>
</dbReference>
<reference evidence="1 2" key="1">
    <citation type="submission" date="2022-12" db="EMBL/GenBank/DDBJ databases">
        <title>Sphingomonas abieness sp. nov., an endophytic bacterium isolated from Abies koreana.</title>
        <authorList>
            <person name="Jiang L."/>
            <person name="Lee J."/>
        </authorList>
    </citation>
    <scope>NUCLEOTIDE SEQUENCE [LARGE SCALE GENOMIC DNA]</scope>
    <source>
        <strain evidence="2">PAMB 00755</strain>
    </source>
</reference>
<dbReference type="SUPFAM" id="SSF51126">
    <property type="entry name" value="Pectin lyase-like"/>
    <property type="match status" value="1"/>
</dbReference>
<sequence>MAIALDGVLGLIGEDQAVASPGSNAEPCIAMTRLVGGVSDVGPALQACLDATPANGKVALPPGRYLIATPIHLRLPITLTTLGLSPVSAPCSADERRCAQLHLAIAPAVIASAIMPFDIASDYVRLDHLVFQGTRLTDPGLSAKRCASDKERPMAGGLRVSGTGIVIHRSVFRDMACYTALEFGHGAATVISGNDFVGNGTHTAKLRWADGLTIHDAKGLRVLSNRFRDNTDIQLVLGGCTGCTVADNRFGHSDAAGGGSFGEIMLQAWPKATSGNFTGTRVVRNKIDCGPQRRCGFGIMIGSTPWYDAPAFGGIVAGNRVAHAMLALNVDRLTGPMAIDHNQFIASPGTYPSTCGPRRVDVAVNVSPDSRPFLSSAMPASAISYRGCILNYAIVPEGANAPTSN</sequence>
<dbReference type="InterPro" id="IPR012334">
    <property type="entry name" value="Pectin_lyas_fold"/>
</dbReference>
<gene>
    <name evidence="1" type="ORF">PBT88_00825</name>
</gene>
<proteinExistence type="predicted"/>
<name>A0ABY7NP57_9SPHN</name>
<evidence type="ECO:0000313" key="1">
    <source>
        <dbReference type="EMBL" id="WBO22730.1"/>
    </source>
</evidence>
<dbReference type="RefSeq" id="WP_270077370.1">
    <property type="nucleotide sequence ID" value="NZ_CP115174.1"/>
</dbReference>
<organism evidence="1 2">
    <name type="scientific">Sphingomonas abietis</name>
    <dbReference type="NCBI Taxonomy" id="3012344"/>
    <lineage>
        <taxon>Bacteria</taxon>
        <taxon>Pseudomonadati</taxon>
        <taxon>Pseudomonadota</taxon>
        <taxon>Alphaproteobacteria</taxon>
        <taxon>Sphingomonadales</taxon>
        <taxon>Sphingomonadaceae</taxon>
        <taxon>Sphingomonas</taxon>
    </lineage>
</organism>
<evidence type="ECO:0000313" key="2">
    <source>
        <dbReference type="Proteomes" id="UP001210865"/>
    </source>
</evidence>
<dbReference type="EMBL" id="CP115174">
    <property type="protein sequence ID" value="WBO22730.1"/>
    <property type="molecule type" value="Genomic_DNA"/>
</dbReference>